<reference evidence="1 2" key="1">
    <citation type="submission" date="2018-05" db="EMBL/GenBank/DDBJ databases">
        <title>Genomic Encyclopedia of Type Strains, Phase IV (KMG-IV): sequencing the most valuable type-strain genomes for metagenomic binning, comparative biology and taxonomic classification.</title>
        <authorList>
            <person name="Goeker M."/>
        </authorList>
    </citation>
    <scope>NUCLEOTIDE SEQUENCE [LARGE SCALE GENOMIC DNA]</scope>
    <source>
        <strain evidence="1 2">DSM 28816</strain>
    </source>
</reference>
<dbReference type="EMBL" id="QICS01000002">
    <property type="protein sequence ID" value="PXV93297.1"/>
    <property type="molecule type" value="Genomic_DNA"/>
</dbReference>
<accession>A0A318EPE1</accession>
<protein>
    <submittedName>
        <fullName evidence="1">N-acylneuraminate cytidylyltransferase/CMP-N,N'-diacetyllegionaminic acid synthase</fullName>
    </submittedName>
</protein>
<comment type="caution">
    <text evidence="1">The sequence shown here is derived from an EMBL/GenBank/DDBJ whole genome shotgun (WGS) entry which is preliminary data.</text>
</comment>
<dbReference type="GO" id="GO:0008781">
    <property type="term" value="F:N-acylneuraminate cytidylyltransferase activity"/>
    <property type="evidence" value="ECO:0007669"/>
    <property type="project" value="TreeGrafter"/>
</dbReference>
<dbReference type="InterPro" id="IPR003329">
    <property type="entry name" value="Cytidylyl_trans"/>
</dbReference>
<keyword evidence="1" id="KW-0808">Transferase</keyword>
<name>A0A318EPE1_9FIRM</name>
<evidence type="ECO:0000313" key="1">
    <source>
        <dbReference type="EMBL" id="PXV93297.1"/>
    </source>
</evidence>
<evidence type="ECO:0000313" key="2">
    <source>
        <dbReference type="Proteomes" id="UP000247523"/>
    </source>
</evidence>
<dbReference type="SUPFAM" id="SSF53448">
    <property type="entry name" value="Nucleotide-diphospho-sugar transferases"/>
    <property type="match status" value="1"/>
</dbReference>
<dbReference type="PANTHER" id="PTHR21485">
    <property type="entry name" value="HAD SUPERFAMILY MEMBERS CMAS AND KDSC"/>
    <property type="match status" value="1"/>
</dbReference>
<proteinExistence type="predicted"/>
<dbReference type="Gene3D" id="3.90.550.10">
    <property type="entry name" value="Spore Coat Polysaccharide Biosynthesis Protein SpsA, Chain A"/>
    <property type="match status" value="1"/>
</dbReference>
<gene>
    <name evidence="1" type="ORF">C8E03_10264</name>
</gene>
<dbReference type="InterPro" id="IPR050793">
    <property type="entry name" value="CMP-NeuNAc_synthase"/>
</dbReference>
<dbReference type="PANTHER" id="PTHR21485:SF6">
    <property type="entry name" value="N-ACYLNEURAMINATE CYTIDYLYLTRANSFERASE-RELATED"/>
    <property type="match status" value="1"/>
</dbReference>
<dbReference type="InterPro" id="IPR029044">
    <property type="entry name" value="Nucleotide-diphossugar_trans"/>
</dbReference>
<dbReference type="AlphaFoldDB" id="A0A318EPE1"/>
<dbReference type="Proteomes" id="UP000247523">
    <property type="component" value="Unassembled WGS sequence"/>
</dbReference>
<organism evidence="1 2">
    <name type="scientific">Lachnotalea glycerini</name>
    <dbReference type="NCBI Taxonomy" id="1763509"/>
    <lineage>
        <taxon>Bacteria</taxon>
        <taxon>Bacillati</taxon>
        <taxon>Bacillota</taxon>
        <taxon>Clostridia</taxon>
        <taxon>Lachnospirales</taxon>
        <taxon>Lachnospiraceae</taxon>
        <taxon>Lachnotalea</taxon>
    </lineage>
</organism>
<dbReference type="Pfam" id="PF02348">
    <property type="entry name" value="CTP_transf_3"/>
    <property type="match status" value="1"/>
</dbReference>
<dbReference type="RefSeq" id="WP_110290449.1">
    <property type="nucleotide sequence ID" value="NZ_QICS01000002.1"/>
</dbReference>
<sequence>MYHNKTFLAVIPARSGSKGVKDKNIKNLGNKPLMAYTIEACHRAQIFDEIVVSTDDEKYAKVAKDYGASVPFLRPKELASDEAATNDVMLHVLNEMRVQGKNFDYVILLQPTSPLRNESHILDSVNILTKQRADSVISICKAEYPSYLTVKLMQNGELKTKFLDKKQIRRQDEVQEYRINGAIYLTSTHFFLENKGFYGGKVFPLIMEEKDSIDIDEEYQFQLAEFFLKNKLL</sequence>
<dbReference type="CDD" id="cd02513">
    <property type="entry name" value="CMP-NeuAc_Synthase"/>
    <property type="match status" value="1"/>
</dbReference>
<keyword evidence="1" id="KW-0548">Nucleotidyltransferase</keyword>